<dbReference type="PANTHER" id="PTHR43415:SF3">
    <property type="entry name" value="GNAT-FAMILY ACETYLTRANSFERASE"/>
    <property type="match status" value="1"/>
</dbReference>
<dbReference type="AlphaFoldDB" id="A0A1H7I0I5"/>
<gene>
    <name evidence="2" type="ORF">SAMN04488505_101420</name>
</gene>
<dbReference type="OrthoDB" id="948250at2"/>
<evidence type="ECO:0000313" key="2">
    <source>
        <dbReference type="EMBL" id="SEK55377.1"/>
    </source>
</evidence>
<evidence type="ECO:0000259" key="1">
    <source>
        <dbReference type="PROSITE" id="PS51186"/>
    </source>
</evidence>
<keyword evidence="2" id="KW-0808">Transferase</keyword>
<protein>
    <submittedName>
        <fullName evidence="2">Protein N-acetyltransferase, RimJ/RimL family</fullName>
    </submittedName>
</protein>
<sequence length="179" mass="20510">MHHFLPNGQELWIRPAKPEDAPALLDCYRQTTKETDFLLNTPAEAQAMNLASERSFIQSFGDNSRHLLLLAEVGGQIVGSVTVKQSSFHKQRHLGEFGIAVQHAYWNLGIGRRLMTAMMRWAVQHPEITIIHFNVLANNEKAIQLYRNFDFTEYGRQPQAIWQPDGTFVDLIMMCKTVK</sequence>
<dbReference type="Pfam" id="PF00583">
    <property type="entry name" value="Acetyltransf_1"/>
    <property type="match status" value="1"/>
</dbReference>
<dbReference type="PANTHER" id="PTHR43415">
    <property type="entry name" value="SPERMIDINE N(1)-ACETYLTRANSFERASE"/>
    <property type="match status" value="1"/>
</dbReference>
<dbReference type="STRING" id="573321.SAMN04488505_101420"/>
<dbReference type="Gene3D" id="3.40.630.30">
    <property type="match status" value="1"/>
</dbReference>
<dbReference type="EMBL" id="FOBB01000001">
    <property type="protein sequence ID" value="SEK55377.1"/>
    <property type="molecule type" value="Genomic_DNA"/>
</dbReference>
<dbReference type="GO" id="GO:0016747">
    <property type="term" value="F:acyltransferase activity, transferring groups other than amino-acyl groups"/>
    <property type="evidence" value="ECO:0007669"/>
    <property type="project" value="InterPro"/>
</dbReference>
<name>A0A1H7I0I5_9BACT</name>
<dbReference type="InterPro" id="IPR016181">
    <property type="entry name" value="Acyl_CoA_acyltransferase"/>
</dbReference>
<reference evidence="2 3" key="1">
    <citation type="submission" date="2016-10" db="EMBL/GenBank/DDBJ databases">
        <authorList>
            <person name="de Groot N.N."/>
        </authorList>
    </citation>
    <scope>NUCLEOTIDE SEQUENCE [LARGE SCALE GENOMIC DNA]</scope>
    <source>
        <strain evidence="2 3">DSM 21039</strain>
    </source>
</reference>
<dbReference type="PROSITE" id="PS51186">
    <property type="entry name" value="GNAT"/>
    <property type="match status" value="1"/>
</dbReference>
<accession>A0A1H7I0I5</accession>
<proteinExistence type="predicted"/>
<feature type="domain" description="N-acetyltransferase" evidence="1">
    <location>
        <begin position="11"/>
        <end position="178"/>
    </location>
</feature>
<dbReference type="InterPro" id="IPR000182">
    <property type="entry name" value="GNAT_dom"/>
</dbReference>
<dbReference type="RefSeq" id="WP_089906488.1">
    <property type="nucleotide sequence ID" value="NZ_FOBB01000001.1"/>
</dbReference>
<dbReference type="SUPFAM" id="SSF55729">
    <property type="entry name" value="Acyl-CoA N-acyltransferases (Nat)"/>
    <property type="match status" value="1"/>
</dbReference>
<keyword evidence="3" id="KW-1185">Reference proteome</keyword>
<dbReference type="Proteomes" id="UP000198984">
    <property type="component" value="Unassembled WGS sequence"/>
</dbReference>
<evidence type="ECO:0000313" key="3">
    <source>
        <dbReference type="Proteomes" id="UP000198984"/>
    </source>
</evidence>
<dbReference type="CDD" id="cd04301">
    <property type="entry name" value="NAT_SF"/>
    <property type="match status" value="1"/>
</dbReference>
<organism evidence="2 3">
    <name type="scientific">Chitinophaga rupis</name>
    <dbReference type="NCBI Taxonomy" id="573321"/>
    <lineage>
        <taxon>Bacteria</taxon>
        <taxon>Pseudomonadati</taxon>
        <taxon>Bacteroidota</taxon>
        <taxon>Chitinophagia</taxon>
        <taxon>Chitinophagales</taxon>
        <taxon>Chitinophagaceae</taxon>
        <taxon>Chitinophaga</taxon>
    </lineage>
</organism>